<gene>
    <name evidence="1" type="ORF">KVV02_005732</name>
</gene>
<dbReference type="GO" id="GO:0071014">
    <property type="term" value="C:post-mRNA release spliceosomal complex"/>
    <property type="evidence" value="ECO:0007669"/>
    <property type="project" value="TreeGrafter"/>
</dbReference>
<dbReference type="Pfam" id="PF08315">
    <property type="entry name" value="cwf18"/>
    <property type="match status" value="1"/>
</dbReference>
<evidence type="ECO:0000313" key="1">
    <source>
        <dbReference type="EMBL" id="KAG9325808.1"/>
    </source>
</evidence>
<organism evidence="1 2">
    <name type="scientific">Mortierella alpina</name>
    <name type="common">Oleaginous fungus</name>
    <name type="synonym">Mortierella renispora</name>
    <dbReference type="NCBI Taxonomy" id="64518"/>
    <lineage>
        <taxon>Eukaryota</taxon>
        <taxon>Fungi</taxon>
        <taxon>Fungi incertae sedis</taxon>
        <taxon>Mucoromycota</taxon>
        <taxon>Mortierellomycotina</taxon>
        <taxon>Mortierellomycetes</taxon>
        <taxon>Mortierellales</taxon>
        <taxon>Mortierellaceae</taxon>
        <taxon>Mortierella</taxon>
    </lineage>
</organism>
<dbReference type="Proteomes" id="UP000717515">
    <property type="component" value="Unassembled WGS sequence"/>
</dbReference>
<dbReference type="EMBL" id="JAIFTL010000032">
    <property type="protein sequence ID" value="KAG9325808.1"/>
    <property type="molecule type" value="Genomic_DNA"/>
</dbReference>
<reference evidence="1" key="1">
    <citation type="submission" date="2021-07" db="EMBL/GenBank/DDBJ databases">
        <title>Draft genome of Mortierella alpina, strain LL118, isolated from an aspen leaf litter sample.</title>
        <authorList>
            <person name="Yang S."/>
            <person name="Vinatzer B.A."/>
        </authorList>
    </citation>
    <scope>NUCLEOTIDE SEQUENCE</scope>
    <source>
        <strain evidence="1">LL118</strain>
    </source>
</reference>
<dbReference type="PANTHER" id="PTHR31551:SF1">
    <property type="entry name" value="COILED-COIL DOMAIN-CONTAINING PROTEIN 12"/>
    <property type="match status" value="1"/>
</dbReference>
<protein>
    <recommendedName>
        <fullName evidence="3">Coiled-coil domain-containing protein 12</fullName>
    </recommendedName>
</protein>
<dbReference type="AlphaFoldDB" id="A0A9P8CYN3"/>
<dbReference type="PANTHER" id="PTHR31551">
    <property type="entry name" value="PRE-MRNA-SPLICING FACTOR CWF18"/>
    <property type="match status" value="1"/>
</dbReference>
<accession>A0A9P8CYN3</accession>
<proteinExistence type="predicted"/>
<comment type="caution">
    <text evidence="1">The sequence shown here is derived from an EMBL/GenBank/DDBJ whole genome shotgun (WGS) entry which is preliminary data.</text>
</comment>
<dbReference type="GO" id="GO:0005684">
    <property type="term" value="C:U2-type spliceosomal complex"/>
    <property type="evidence" value="ECO:0007669"/>
    <property type="project" value="TreeGrafter"/>
</dbReference>
<name>A0A9P8CYN3_MORAP</name>
<dbReference type="InterPro" id="IPR013169">
    <property type="entry name" value="mRNA_splic_Cwf18-like"/>
</dbReference>
<sequence>MSGLYSAGVEESDLWQCSAPSTTHARPRSPGIALRTQHTETSGYQTHKENVTSRAAVANHSFFCLSLLLAQSLSFRNYTPINETLKAEDSKIMTPADIGDTIERKMEGVVEKVIQEEDEKRAKDVDIFTLAPKKPNWDLKRDIEPKLLKLEKKTRAAVIELIRRERPNDLSMA</sequence>
<evidence type="ECO:0000313" key="2">
    <source>
        <dbReference type="Proteomes" id="UP000717515"/>
    </source>
</evidence>
<evidence type="ECO:0008006" key="3">
    <source>
        <dbReference type="Google" id="ProtNLM"/>
    </source>
</evidence>